<accession>A0AAN6YB49</accession>
<comment type="caution">
    <text evidence="2">The sequence shown here is derived from an EMBL/GenBank/DDBJ whole genome shotgun (WGS) entry which is preliminary data.</text>
</comment>
<proteinExistence type="predicted"/>
<dbReference type="Proteomes" id="UP001301769">
    <property type="component" value="Unassembled WGS sequence"/>
</dbReference>
<evidence type="ECO:0000313" key="3">
    <source>
        <dbReference type="Proteomes" id="UP001301769"/>
    </source>
</evidence>
<dbReference type="InterPro" id="IPR036047">
    <property type="entry name" value="F-box-like_dom_sf"/>
</dbReference>
<keyword evidence="3" id="KW-1185">Reference proteome</keyword>
<sequence>MSLRNKLLFMMTPEERDAWVKDLAVEEKAALFDRLVVGNDSHKSTFLDLLQKEEENYIKLVEKGVERSYEGYVPNPWVGLPICGLLPGKAEYYQIDNPHFTDYFRLGDLPIELFLSIVAFLPPGSVAALALVNKELKAKLGRRVFEFKSKSDRRHFLQLMERDYPDRIACPECMVIHSPFQFGDLSCHPATRNAAFFGRRRCLDDNIVRAIAIQRARGQQGAPRCAELLERIAYRKASYNQFAKVLFTTDLVFSAEGALLLRDRIIIDPVGDVGRITGNSLKLLLQCFLNGGPLAPCPHISRYHWPKHDALSLHITNHLIGEAAKLGDAAIETQHVALPSLRKLLSSPGKALRQSCNHCATECATEVEDIPGVGRVVNLQTWKDFGGVSEHGSVQGYHDQKWRWESHRSVAHRDNLDPRGMIGEKLARCWQDGANLNIMHDFELQTGATITYHPEEGEVRLTSQPLKGCKWIVKVLQGNDEIESEPSVIKVTYDDFEHFCVAHFPRSHVYEAC</sequence>
<dbReference type="AlphaFoldDB" id="A0AAN6YB49"/>
<reference evidence="2" key="2">
    <citation type="submission" date="2023-05" db="EMBL/GenBank/DDBJ databases">
        <authorList>
            <consortium name="Lawrence Berkeley National Laboratory"/>
            <person name="Steindorff A."/>
            <person name="Hensen N."/>
            <person name="Bonometti L."/>
            <person name="Westerberg I."/>
            <person name="Brannstrom I.O."/>
            <person name="Guillou S."/>
            <person name="Cros-Aarteil S."/>
            <person name="Calhoun S."/>
            <person name="Haridas S."/>
            <person name="Kuo A."/>
            <person name="Mondo S."/>
            <person name="Pangilinan J."/>
            <person name="Riley R."/>
            <person name="Labutti K."/>
            <person name="Andreopoulos B."/>
            <person name="Lipzen A."/>
            <person name="Chen C."/>
            <person name="Yanf M."/>
            <person name="Daum C."/>
            <person name="Ng V."/>
            <person name="Clum A."/>
            <person name="Ohm R."/>
            <person name="Martin F."/>
            <person name="Silar P."/>
            <person name="Natvig D."/>
            <person name="Lalanne C."/>
            <person name="Gautier V."/>
            <person name="Ament-Velasquez S.L."/>
            <person name="Kruys A."/>
            <person name="Hutchinson M.I."/>
            <person name="Powell A.J."/>
            <person name="Barry K."/>
            <person name="Miller A.N."/>
            <person name="Grigoriev I.V."/>
            <person name="Debuchy R."/>
            <person name="Gladieux P."/>
            <person name="Thoren M.H."/>
            <person name="Johannesson H."/>
        </authorList>
    </citation>
    <scope>NUCLEOTIDE SEQUENCE</scope>
    <source>
        <strain evidence="2">PSN293</strain>
    </source>
</reference>
<dbReference type="PROSITE" id="PS50181">
    <property type="entry name" value="FBOX"/>
    <property type="match status" value="1"/>
</dbReference>
<dbReference type="EMBL" id="MU858109">
    <property type="protein sequence ID" value="KAK4213392.1"/>
    <property type="molecule type" value="Genomic_DNA"/>
</dbReference>
<organism evidence="2 3">
    <name type="scientific">Rhypophila decipiens</name>
    <dbReference type="NCBI Taxonomy" id="261697"/>
    <lineage>
        <taxon>Eukaryota</taxon>
        <taxon>Fungi</taxon>
        <taxon>Dikarya</taxon>
        <taxon>Ascomycota</taxon>
        <taxon>Pezizomycotina</taxon>
        <taxon>Sordariomycetes</taxon>
        <taxon>Sordariomycetidae</taxon>
        <taxon>Sordariales</taxon>
        <taxon>Naviculisporaceae</taxon>
        <taxon>Rhypophila</taxon>
    </lineage>
</organism>
<evidence type="ECO:0000259" key="1">
    <source>
        <dbReference type="PROSITE" id="PS50181"/>
    </source>
</evidence>
<reference evidence="2" key="1">
    <citation type="journal article" date="2023" name="Mol. Phylogenet. Evol.">
        <title>Genome-scale phylogeny and comparative genomics of the fungal order Sordariales.</title>
        <authorList>
            <person name="Hensen N."/>
            <person name="Bonometti L."/>
            <person name="Westerberg I."/>
            <person name="Brannstrom I.O."/>
            <person name="Guillou S."/>
            <person name="Cros-Aarteil S."/>
            <person name="Calhoun S."/>
            <person name="Haridas S."/>
            <person name="Kuo A."/>
            <person name="Mondo S."/>
            <person name="Pangilinan J."/>
            <person name="Riley R."/>
            <person name="LaButti K."/>
            <person name="Andreopoulos B."/>
            <person name="Lipzen A."/>
            <person name="Chen C."/>
            <person name="Yan M."/>
            <person name="Daum C."/>
            <person name="Ng V."/>
            <person name="Clum A."/>
            <person name="Steindorff A."/>
            <person name="Ohm R.A."/>
            <person name="Martin F."/>
            <person name="Silar P."/>
            <person name="Natvig D.O."/>
            <person name="Lalanne C."/>
            <person name="Gautier V."/>
            <person name="Ament-Velasquez S.L."/>
            <person name="Kruys A."/>
            <person name="Hutchinson M.I."/>
            <person name="Powell A.J."/>
            <person name="Barry K."/>
            <person name="Miller A.N."/>
            <person name="Grigoriev I.V."/>
            <person name="Debuchy R."/>
            <person name="Gladieux P."/>
            <person name="Hiltunen Thoren M."/>
            <person name="Johannesson H."/>
        </authorList>
    </citation>
    <scope>NUCLEOTIDE SEQUENCE</scope>
    <source>
        <strain evidence="2">PSN293</strain>
    </source>
</reference>
<protein>
    <recommendedName>
        <fullName evidence="1">F-box domain-containing protein</fullName>
    </recommendedName>
</protein>
<feature type="domain" description="F-box" evidence="1">
    <location>
        <begin position="103"/>
        <end position="150"/>
    </location>
</feature>
<dbReference type="InterPro" id="IPR001810">
    <property type="entry name" value="F-box_dom"/>
</dbReference>
<dbReference type="SUPFAM" id="SSF81383">
    <property type="entry name" value="F-box domain"/>
    <property type="match status" value="1"/>
</dbReference>
<name>A0AAN6YB49_9PEZI</name>
<gene>
    <name evidence="2" type="ORF">QBC37DRAFT_374058</name>
</gene>
<evidence type="ECO:0000313" key="2">
    <source>
        <dbReference type="EMBL" id="KAK4213392.1"/>
    </source>
</evidence>